<proteinExistence type="predicted"/>
<reference evidence="2" key="1">
    <citation type="journal article" date="2006" name="PLoS Biol.">
        <title>Macronuclear genome sequence of the ciliate Tetrahymena thermophila, a model eukaryote.</title>
        <authorList>
            <person name="Eisen J.A."/>
            <person name="Coyne R.S."/>
            <person name="Wu M."/>
            <person name="Wu D."/>
            <person name="Thiagarajan M."/>
            <person name="Wortman J.R."/>
            <person name="Badger J.H."/>
            <person name="Ren Q."/>
            <person name="Amedeo P."/>
            <person name="Jones K.M."/>
            <person name="Tallon L.J."/>
            <person name="Delcher A.L."/>
            <person name="Salzberg S.L."/>
            <person name="Silva J.C."/>
            <person name="Haas B.J."/>
            <person name="Majoros W.H."/>
            <person name="Farzad M."/>
            <person name="Carlton J.M."/>
            <person name="Smith R.K. Jr."/>
            <person name="Garg J."/>
            <person name="Pearlman R.E."/>
            <person name="Karrer K.M."/>
            <person name="Sun L."/>
            <person name="Manning G."/>
            <person name="Elde N.C."/>
            <person name="Turkewitz A.P."/>
            <person name="Asai D.J."/>
            <person name="Wilkes D.E."/>
            <person name="Wang Y."/>
            <person name="Cai H."/>
            <person name="Collins K."/>
            <person name="Stewart B.A."/>
            <person name="Lee S.R."/>
            <person name="Wilamowska K."/>
            <person name="Weinberg Z."/>
            <person name="Ruzzo W.L."/>
            <person name="Wloga D."/>
            <person name="Gaertig J."/>
            <person name="Frankel J."/>
            <person name="Tsao C.-C."/>
            <person name="Gorovsky M.A."/>
            <person name="Keeling P.J."/>
            <person name="Waller R.F."/>
            <person name="Patron N.J."/>
            <person name="Cherry J.M."/>
            <person name="Stover N.A."/>
            <person name="Krieger C.J."/>
            <person name="del Toro C."/>
            <person name="Ryder H.F."/>
            <person name="Williamson S.C."/>
            <person name="Barbeau R.A."/>
            <person name="Hamilton E.P."/>
            <person name="Orias E."/>
        </authorList>
    </citation>
    <scope>NUCLEOTIDE SEQUENCE [LARGE SCALE GENOMIC DNA]</scope>
    <source>
        <strain evidence="2">SB210</strain>
    </source>
</reference>
<dbReference type="AlphaFoldDB" id="I7MMR6"/>
<dbReference type="KEGG" id="tet:TTHERM_00328460"/>
<evidence type="ECO:0000313" key="2">
    <source>
        <dbReference type="Proteomes" id="UP000009168"/>
    </source>
</evidence>
<dbReference type="InParanoid" id="I7MMR6"/>
<keyword evidence="2" id="KW-1185">Reference proteome</keyword>
<sequence>MVSQSQDRDQMGVIWLMRFNHNYSIQFIGIANKSIRYIQVGIFYMRSKPNQKYTRKQDVD</sequence>
<gene>
    <name evidence="1" type="ORF">TTHERM_00328460</name>
</gene>
<dbReference type="Proteomes" id="UP000009168">
    <property type="component" value="Unassembled WGS sequence"/>
</dbReference>
<dbReference type="EMBL" id="GG662299">
    <property type="protein sequence ID" value="EAS06265.1"/>
    <property type="molecule type" value="Genomic_DNA"/>
</dbReference>
<evidence type="ECO:0000313" key="1">
    <source>
        <dbReference type="EMBL" id="EAS06265.1"/>
    </source>
</evidence>
<dbReference type="RefSeq" id="XP_001026510.1">
    <property type="nucleotide sequence ID" value="XM_001026510.1"/>
</dbReference>
<organism evidence="1 2">
    <name type="scientific">Tetrahymena thermophila (strain SB210)</name>
    <dbReference type="NCBI Taxonomy" id="312017"/>
    <lineage>
        <taxon>Eukaryota</taxon>
        <taxon>Sar</taxon>
        <taxon>Alveolata</taxon>
        <taxon>Ciliophora</taxon>
        <taxon>Intramacronucleata</taxon>
        <taxon>Oligohymenophorea</taxon>
        <taxon>Hymenostomatida</taxon>
        <taxon>Tetrahymenina</taxon>
        <taxon>Tetrahymenidae</taxon>
        <taxon>Tetrahymena</taxon>
    </lineage>
</organism>
<dbReference type="GeneID" id="7828618"/>
<dbReference type="HOGENOM" id="CLU_2946797_0_0_1"/>
<accession>I7MMR6</accession>
<name>I7MMR6_TETTS</name>
<protein>
    <submittedName>
        <fullName evidence="1">Uncharacterized protein</fullName>
    </submittedName>
</protein>